<evidence type="ECO:0000256" key="1">
    <source>
        <dbReference type="SAM" id="MobiDB-lite"/>
    </source>
</evidence>
<dbReference type="AlphaFoldDB" id="A0AAN8B7P6"/>
<dbReference type="EMBL" id="JAULUE010002064">
    <property type="protein sequence ID" value="KAK5879642.1"/>
    <property type="molecule type" value="Genomic_DNA"/>
</dbReference>
<name>A0AAN8B7P6_9TELE</name>
<keyword evidence="3" id="KW-1185">Reference proteome</keyword>
<comment type="caution">
    <text evidence="2">The sequence shown here is derived from an EMBL/GenBank/DDBJ whole genome shotgun (WGS) entry which is preliminary data.</text>
</comment>
<proteinExistence type="predicted"/>
<feature type="region of interest" description="Disordered" evidence="1">
    <location>
        <begin position="19"/>
        <end position="54"/>
    </location>
</feature>
<protein>
    <submittedName>
        <fullName evidence="2">Uncharacterized protein</fullName>
    </submittedName>
</protein>
<reference evidence="2 3" key="1">
    <citation type="journal article" date="2023" name="Mol. Biol. Evol.">
        <title>Genomics of Secondarily Temperate Adaptation in the Only Non-Antarctic Icefish.</title>
        <authorList>
            <person name="Rivera-Colon A.G."/>
            <person name="Rayamajhi N."/>
            <person name="Minhas B.F."/>
            <person name="Madrigal G."/>
            <person name="Bilyk K.T."/>
            <person name="Yoon V."/>
            <person name="Hune M."/>
            <person name="Gregory S."/>
            <person name="Cheng C.H.C."/>
            <person name="Catchen J.M."/>
        </authorList>
    </citation>
    <scope>NUCLEOTIDE SEQUENCE [LARGE SCALE GENOMIC DNA]</scope>
    <source>
        <strain evidence="2">JC2023a</strain>
    </source>
</reference>
<accession>A0AAN8B7P6</accession>
<sequence length="91" mass="9994">MHSPAAFGRNTLLKTPVKTLMRSPESSSSETLLKTPVKTVMRSPEASSSENPVCQKTRASVYNKLNANLAKDWPSPPKSLVHWEGTGEYHA</sequence>
<organism evidence="2 3">
    <name type="scientific">Champsocephalus esox</name>
    <name type="common">pike icefish</name>
    <dbReference type="NCBI Taxonomy" id="159716"/>
    <lineage>
        <taxon>Eukaryota</taxon>
        <taxon>Metazoa</taxon>
        <taxon>Chordata</taxon>
        <taxon>Craniata</taxon>
        <taxon>Vertebrata</taxon>
        <taxon>Euteleostomi</taxon>
        <taxon>Actinopterygii</taxon>
        <taxon>Neopterygii</taxon>
        <taxon>Teleostei</taxon>
        <taxon>Neoteleostei</taxon>
        <taxon>Acanthomorphata</taxon>
        <taxon>Eupercaria</taxon>
        <taxon>Perciformes</taxon>
        <taxon>Notothenioidei</taxon>
        <taxon>Channichthyidae</taxon>
        <taxon>Champsocephalus</taxon>
    </lineage>
</organism>
<gene>
    <name evidence="2" type="ORF">CesoFtcFv8_022739</name>
</gene>
<evidence type="ECO:0000313" key="2">
    <source>
        <dbReference type="EMBL" id="KAK5879642.1"/>
    </source>
</evidence>
<dbReference type="Proteomes" id="UP001335648">
    <property type="component" value="Unassembled WGS sequence"/>
</dbReference>
<feature type="compositionally biased region" description="Polar residues" evidence="1">
    <location>
        <begin position="45"/>
        <end position="54"/>
    </location>
</feature>
<evidence type="ECO:0000313" key="3">
    <source>
        <dbReference type="Proteomes" id="UP001335648"/>
    </source>
</evidence>